<feature type="region of interest" description="Disordered" evidence="1">
    <location>
        <begin position="55"/>
        <end position="76"/>
    </location>
</feature>
<keyword evidence="3" id="KW-1185">Reference proteome</keyword>
<dbReference type="Proteomes" id="UP001497516">
    <property type="component" value="Chromosome 3"/>
</dbReference>
<reference evidence="2 3" key="1">
    <citation type="submission" date="2024-04" db="EMBL/GenBank/DDBJ databases">
        <authorList>
            <person name="Fracassetti M."/>
        </authorList>
    </citation>
    <scope>NUCLEOTIDE SEQUENCE [LARGE SCALE GENOMIC DNA]</scope>
</reference>
<organism evidence="2 3">
    <name type="scientific">Linum trigynum</name>
    <dbReference type="NCBI Taxonomy" id="586398"/>
    <lineage>
        <taxon>Eukaryota</taxon>
        <taxon>Viridiplantae</taxon>
        <taxon>Streptophyta</taxon>
        <taxon>Embryophyta</taxon>
        <taxon>Tracheophyta</taxon>
        <taxon>Spermatophyta</taxon>
        <taxon>Magnoliopsida</taxon>
        <taxon>eudicotyledons</taxon>
        <taxon>Gunneridae</taxon>
        <taxon>Pentapetalae</taxon>
        <taxon>rosids</taxon>
        <taxon>fabids</taxon>
        <taxon>Malpighiales</taxon>
        <taxon>Linaceae</taxon>
        <taxon>Linum</taxon>
    </lineage>
</organism>
<evidence type="ECO:0000313" key="2">
    <source>
        <dbReference type="EMBL" id="CAL1377809.1"/>
    </source>
</evidence>
<protein>
    <submittedName>
        <fullName evidence="2">Uncharacterized protein</fullName>
    </submittedName>
</protein>
<dbReference type="EMBL" id="OZ034816">
    <property type="protein sequence ID" value="CAL1377809.1"/>
    <property type="molecule type" value="Genomic_DNA"/>
</dbReference>
<sequence length="139" mass="14997">MLEQSESQGRLLRVVCLLWRIWKSRNLATFEETQMTFTALHQQFQMQVAEWEARGTVGGGGGSPGQDSPVEMLQSSEEASDVNLGMVCSVDAAVCRGSHAAGGMVLRDLSGADDLAKGRLFADVDDPGMPELLALREAL</sequence>
<dbReference type="AlphaFoldDB" id="A0AAV2DW20"/>
<accession>A0AAV2DW20</accession>
<evidence type="ECO:0000313" key="3">
    <source>
        <dbReference type="Proteomes" id="UP001497516"/>
    </source>
</evidence>
<evidence type="ECO:0000256" key="1">
    <source>
        <dbReference type="SAM" id="MobiDB-lite"/>
    </source>
</evidence>
<gene>
    <name evidence="2" type="ORF">LTRI10_LOCUS19432</name>
</gene>
<name>A0AAV2DW20_9ROSI</name>
<proteinExistence type="predicted"/>